<comment type="caution">
    <text evidence="4">The sequence shown here is derived from an EMBL/GenBank/DDBJ whole genome shotgun (WGS) entry which is preliminary data.</text>
</comment>
<dbReference type="InterPro" id="IPR008480">
    <property type="entry name" value="DUF761_pln"/>
</dbReference>
<dbReference type="Pfam" id="PF14364">
    <property type="entry name" value="DUF4408"/>
    <property type="match status" value="1"/>
</dbReference>
<feature type="domain" description="DUF4408" evidence="3">
    <location>
        <begin position="12"/>
        <end position="43"/>
    </location>
</feature>
<evidence type="ECO:0000256" key="1">
    <source>
        <dbReference type="SAM" id="MobiDB-lite"/>
    </source>
</evidence>
<feature type="region of interest" description="Disordered" evidence="1">
    <location>
        <begin position="81"/>
        <end position="112"/>
    </location>
</feature>
<keyword evidence="2" id="KW-0472">Membrane</keyword>
<dbReference type="Proteomes" id="UP001604336">
    <property type="component" value="Unassembled WGS sequence"/>
</dbReference>
<accession>A0ABD1QVD4</accession>
<dbReference type="PANTHER" id="PTHR33098">
    <property type="entry name" value="COTTON FIBER (DUF761)"/>
    <property type="match status" value="1"/>
</dbReference>
<dbReference type="AlphaFoldDB" id="A0ABD1QVD4"/>
<protein>
    <recommendedName>
        <fullName evidence="3">DUF4408 domain-containing protein</fullName>
    </recommendedName>
</protein>
<dbReference type="Pfam" id="PF05553">
    <property type="entry name" value="DUF761"/>
    <property type="match status" value="1"/>
</dbReference>
<reference evidence="5" key="1">
    <citation type="submission" date="2024-07" db="EMBL/GenBank/DDBJ databases">
        <title>Two chromosome-level genome assemblies of Korean endemic species Abeliophyllum distichum and Forsythia ovata (Oleaceae).</title>
        <authorList>
            <person name="Jang H."/>
        </authorList>
    </citation>
    <scope>NUCLEOTIDE SEQUENCE [LARGE SCALE GENOMIC DNA]</scope>
</reference>
<evidence type="ECO:0000313" key="4">
    <source>
        <dbReference type="EMBL" id="KAL2480165.1"/>
    </source>
</evidence>
<gene>
    <name evidence="4" type="ORF">Adt_33131</name>
</gene>
<keyword evidence="2" id="KW-1133">Transmembrane helix</keyword>
<sequence length="207" mass="23395">MINAGESMVGGSIWTSVTSCLTPTVLFCILNLTIATIFITSSLNKHHKLGDDEDNSPPQLVRVPSFLERVKSINLSLYHSEQPDSFDSTSHLTTPSQEPTHQKKSECVEESHVTRSRSDTCVQAPTTKPTRVLKKSASEKVYMPEPEEEEERQRPATVRETTSCNVEDEAVDAKADDFINRFRQQLKLQRLDSILRYREMLNKGLQS</sequence>
<proteinExistence type="predicted"/>
<feature type="compositionally biased region" description="Polar residues" evidence="1">
    <location>
        <begin position="81"/>
        <end position="99"/>
    </location>
</feature>
<evidence type="ECO:0000313" key="5">
    <source>
        <dbReference type="Proteomes" id="UP001604336"/>
    </source>
</evidence>
<evidence type="ECO:0000256" key="2">
    <source>
        <dbReference type="SAM" id="Phobius"/>
    </source>
</evidence>
<dbReference type="InterPro" id="IPR025520">
    <property type="entry name" value="DUF4408"/>
</dbReference>
<keyword evidence="5" id="KW-1185">Reference proteome</keyword>
<keyword evidence="2" id="KW-0812">Transmembrane</keyword>
<dbReference type="PANTHER" id="PTHR33098:SF57">
    <property type="entry name" value="DUF4408 DOMAIN PROTEIN"/>
    <property type="match status" value="1"/>
</dbReference>
<evidence type="ECO:0000259" key="3">
    <source>
        <dbReference type="Pfam" id="PF14364"/>
    </source>
</evidence>
<feature type="region of interest" description="Disordered" evidence="1">
    <location>
        <begin position="133"/>
        <end position="162"/>
    </location>
</feature>
<dbReference type="EMBL" id="JBFOLK010000010">
    <property type="protein sequence ID" value="KAL2480165.1"/>
    <property type="molecule type" value="Genomic_DNA"/>
</dbReference>
<feature type="compositionally biased region" description="Basic and acidic residues" evidence="1">
    <location>
        <begin position="100"/>
        <end position="112"/>
    </location>
</feature>
<organism evidence="4 5">
    <name type="scientific">Abeliophyllum distichum</name>
    <dbReference type="NCBI Taxonomy" id="126358"/>
    <lineage>
        <taxon>Eukaryota</taxon>
        <taxon>Viridiplantae</taxon>
        <taxon>Streptophyta</taxon>
        <taxon>Embryophyta</taxon>
        <taxon>Tracheophyta</taxon>
        <taxon>Spermatophyta</taxon>
        <taxon>Magnoliopsida</taxon>
        <taxon>eudicotyledons</taxon>
        <taxon>Gunneridae</taxon>
        <taxon>Pentapetalae</taxon>
        <taxon>asterids</taxon>
        <taxon>lamiids</taxon>
        <taxon>Lamiales</taxon>
        <taxon>Oleaceae</taxon>
        <taxon>Forsythieae</taxon>
        <taxon>Abeliophyllum</taxon>
    </lineage>
</organism>
<feature type="transmembrane region" description="Helical" evidence="2">
    <location>
        <begin position="12"/>
        <end position="39"/>
    </location>
</feature>
<name>A0ABD1QVD4_9LAMI</name>